<proteinExistence type="predicted"/>
<dbReference type="EMBL" id="CP036426">
    <property type="protein sequence ID" value="QDV34350.1"/>
    <property type="molecule type" value="Genomic_DNA"/>
</dbReference>
<gene>
    <name evidence="1" type="ORF">ElP_22350</name>
</gene>
<dbReference type="AlphaFoldDB" id="A0A518H0I3"/>
<dbReference type="OrthoDB" id="9940827at2"/>
<organism evidence="1 2">
    <name type="scientific">Tautonia plasticadhaerens</name>
    <dbReference type="NCBI Taxonomy" id="2527974"/>
    <lineage>
        <taxon>Bacteria</taxon>
        <taxon>Pseudomonadati</taxon>
        <taxon>Planctomycetota</taxon>
        <taxon>Planctomycetia</taxon>
        <taxon>Isosphaerales</taxon>
        <taxon>Isosphaeraceae</taxon>
        <taxon>Tautonia</taxon>
    </lineage>
</organism>
<accession>A0A518H0I3</accession>
<evidence type="ECO:0000313" key="2">
    <source>
        <dbReference type="Proteomes" id="UP000317835"/>
    </source>
</evidence>
<name>A0A518H0I3_9BACT</name>
<keyword evidence="2" id="KW-1185">Reference proteome</keyword>
<dbReference type="Proteomes" id="UP000317835">
    <property type="component" value="Chromosome"/>
</dbReference>
<dbReference type="RefSeq" id="WP_145269179.1">
    <property type="nucleotide sequence ID" value="NZ_CP036426.1"/>
</dbReference>
<protein>
    <submittedName>
        <fullName evidence="1">Uncharacterized protein</fullName>
    </submittedName>
</protein>
<evidence type="ECO:0000313" key="1">
    <source>
        <dbReference type="EMBL" id="QDV34350.1"/>
    </source>
</evidence>
<reference evidence="1 2" key="1">
    <citation type="submission" date="2019-02" db="EMBL/GenBank/DDBJ databases">
        <title>Deep-cultivation of Planctomycetes and their phenomic and genomic characterization uncovers novel biology.</title>
        <authorList>
            <person name="Wiegand S."/>
            <person name="Jogler M."/>
            <person name="Boedeker C."/>
            <person name="Pinto D."/>
            <person name="Vollmers J."/>
            <person name="Rivas-Marin E."/>
            <person name="Kohn T."/>
            <person name="Peeters S.H."/>
            <person name="Heuer A."/>
            <person name="Rast P."/>
            <person name="Oberbeckmann S."/>
            <person name="Bunk B."/>
            <person name="Jeske O."/>
            <person name="Meyerdierks A."/>
            <person name="Storesund J.E."/>
            <person name="Kallscheuer N."/>
            <person name="Luecker S."/>
            <person name="Lage O.M."/>
            <person name="Pohl T."/>
            <person name="Merkel B.J."/>
            <person name="Hornburger P."/>
            <person name="Mueller R.-W."/>
            <person name="Bruemmer F."/>
            <person name="Labrenz M."/>
            <person name="Spormann A.M."/>
            <person name="Op den Camp H."/>
            <person name="Overmann J."/>
            <person name="Amann R."/>
            <person name="Jetten M.S.M."/>
            <person name="Mascher T."/>
            <person name="Medema M.H."/>
            <person name="Devos D.P."/>
            <person name="Kaster A.-K."/>
            <person name="Ovreas L."/>
            <person name="Rohde M."/>
            <person name="Galperin M.Y."/>
            <person name="Jogler C."/>
        </authorList>
    </citation>
    <scope>NUCLEOTIDE SEQUENCE [LARGE SCALE GENOMIC DNA]</scope>
    <source>
        <strain evidence="1 2">ElP</strain>
    </source>
</reference>
<sequence length="101" mass="10935">MTPNPPLPSRADTPADAVRGLASRAYRVLRLGRAEDRDEVLDLLDELHRSRRLLDGADGGDLARWFDHLEAEVSGLIAPVEPQDPDPLRRAVPSACCGGVA</sequence>
<dbReference type="KEGG" id="tpla:ElP_22350"/>